<gene>
    <name evidence="2" type="ORF">FGIG_02798</name>
</gene>
<dbReference type="PANTHER" id="PTHR21468:SF1">
    <property type="entry name" value="COILED-COIL DOMAIN-CONTAINING PROTEIN 83"/>
    <property type="match status" value="1"/>
</dbReference>
<keyword evidence="1" id="KW-0175">Coiled coil</keyword>
<comment type="caution">
    <text evidence="2">The sequence shown here is derived from an EMBL/GenBank/DDBJ whole genome shotgun (WGS) entry which is preliminary data.</text>
</comment>
<evidence type="ECO:0000313" key="2">
    <source>
        <dbReference type="EMBL" id="TPP67440.1"/>
    </source>
</evidence>
<dbReference type="Proteomes" id="UP000316759">
    <property type="component" value="Unassembled WGS sequence"/>
</dbReference>
<feature type="coiled-coil region" evidence="1">
    <location>
        <begin position="40"/>
        <end position="74"/>
    </location>
</feature>
<dbReference type="AlphaFoldDB" id="A0A504ZDR0"/>
<feature type="coiled-coil region" evidence="1">
    <location>
        <begin position="106"/>
        <end position="133"/>
    </location>
</feature>
<proteinExistence type="predicted"/>
<keyword evidence="3" id="KW-1185">Reference proteome</keyword>
<organism evidence="2 3">
    <name type="scientific">Fasciola gigantica</name>
    <name type="common">Giant liver fluke</name>
    <dbReference type="NCBI Taxonomy" id="46835"/>
    <lineage>
        <taxon>Eukaryota</taxon>
        <taxon>Metazoa</taxon>
        <taxon>Spiralia</taxon>
        <taxon>Lophotrochozoa</taxon>
        <taxon>Platyhelminthes</taxon>
        <taxon>Trematoda</taxon>
        <taxon>Digenea</taxon>
        <taxon>Plagiorchiida</taxon>
        <taxon>Echinostomata</taxon>
        <taxon>Echinostomatoidea</taxon>
        <taxon>Fasciolidae</taxon>
        <taxon>Fasciola</taxon>
    </lineage>
</organism>
<sequence>MPPKKKIGNGITKKGKNNTVKLTPNEMILDYRLGLTRSNLMELEFRRAKLIEEIKGKEVKMNELAKQNEKELREILDKWKIFNKSEENGLTSTEVVEYMRTNWKIKDEEQQRLRSIEEQIKETRASSKDTLEQIEHWKYFEVKTLPSNNEFITILRQEISSMKDRYDSFVENISRAFTSNKSKYFEKFISKLETIRKDSIATAIRKLENHHWEIVEQEEWFRKELIILKEREEELTQKIARFENANIAICNNIARARLNPVLWPNKIPENFPNDRDELHHSHVMDLDLPTYFNQLELGFGKSSVDDVSIPGPDKAIVPVALNGDKYQVSKPERSPIEVKEALLTQNVDSLLSNLTDYNRWDKLMAIRTEESQLLYVQGLSPRPVSPSIG</sequence>
<evidence type="ECO:0000313" key="3">
    <source>
        <dbReference type="Proteomes" id="UP000316759"/>
    </source>
</evidence>
<dbReference type="OrthoDB" id="6275489at2759"/>
<dbReference type="InterPro" id="IPR026702">
    <property type="entry name" value="CCDC83"/>
</dbReference>
<dbReference type="EMBL" id="SUNJ01000681">
    <property type="protein sequence ID" value="TPP67440.1"/>
    <property type="molecule type" value="Genomic_DNA"/>
</dbReference>
<reference evidence="2 3" key="1">
    <citation type="submission" date="2019-04" db="EMBL/GenBank/DDBJ databases">
        <title>Annotation for the trematode Fasciola gigantica.</title>
        <authorList>
            <person name="Choi Y.-J."/>
        </authorList>
    </citation>
    <scope>NUCLEOTIDE SEQUENCE [LARGE SCALE GENOMIC DNA]</scope>
    <source>
        <strain evidence="2">Uganda_cow_1</strain>
    </source>
</reference>
<name>A0A504ZDR0_FASGI</name>
<dbReference type="STRING" id="46835.A0A504ZDR0"/>
<protein>
    <submittedName>
        <fullName evidence="2">Uncharacterized protein</fullName>
    </submittedName>
</protein>
<accession>A0A504ZDR0</accession>
<evidence type="ECO:0000256" key="1">
    <source>
        <dbReference type="SAM" id="Coils"/>
    </source>
</evidence>
<dbReference type="PANTHER" id="PTHR21468">
    <property type="entry name" value="HSD9"/>
    <property type="match status" value="1"/>
</dbReference>